<reference evidence="2" key="1">
    <citation type="submission" date="2014-09" db="EMBL/GenBank/DDBJ databases">
        <authorList>
            <person name="Gomez-Valero L."/>
        </authorList>
    </citation>
    <scope>NUCLEOTIDE SEQUENCE [LARGE SCALE GENOMIC DNA]</scope>
    <source>
        <strain evidence="2">ATCC35250</strain>
    </source>
</reference>
<dbReference type="Proteomes" id="UP000032803">
    <property type="component" value="Chromosome I"/>
</dbReference>
<accession>A0A0A8UR22</accession>
<dbReference type="InterPro" id="IPR012659">
    <property type="entry name" value="CHP02444"/>
</dbReference>
<evidence type="ECO:0000313" key="2">
    <source>
        <dbReference type="Proteomes" id="UP000032803"/>
    </source>
</evidence>
<dbReference type="HOGENOM" id="CLU_1376728_0_0_6"/>
<dbReference type="NCBIfam" id="TIGR02444">
    <property type="entry name" value="TIGR02444 family protein"/>
    <property type="match status" value="1"/>
</dbReference>
<evidence type="ECO:0008006" key="3">
    <source>
        <dbReference type="Google" id="ProtNLM"/>
    </source>
</evidence>
<keyword evidence="2" id="KW-1185">Reference proteome</keyword>
<sequence>MHSSESLSLDNPFWQFSLKVYQQTSVKECCLLLQNSQGANVNLLLFCCWLSFFVDPISHEEFKQACDSIGVWHQQITTTLRQARQHAKTFSNNVWVRSFYNQLLTQEINSEAYQQDMLYSHFSNRPLVFKKDETLALRYLSWLFEDMGVVVDKKLNLQLKNFIDLILNTFTSY</sequence>
<dbReference type="KEGG" id="lha:LHA_0430"/>
<name>A0A0A8UR22_LEGHA</name>
<dbReference type="AlphaFoldDB" id="A0A0A8UR22"/>
<dbReference type="OrthoDB" id="5795846at2"/>
<evidence type="ECO:0000313" key="1">
    <source>
        <dbReference type="EMBL" id="CEK09532.1"/>
    </source>
</evidence>
<protein>
    <recommendedName>
        <fullName evidence="3">TIGR02444 family protein</fullName>
    </recommendedName>
</protein>
<dbReference type="Pfam" id="PF09523">
    <property type="entry name" value="DUF2390"/>
    <property type="match status" value="1"/>
</dbReference>
<dbReference type="EMBL" id="LN681225">
    <property type="protein sequence ID" value="CEK09532.1"/>
    <property type="molecule type" value="Genomic_DNA"/>
</dbReference>
<dbReference type="RefSeq" id="WP_045105055.1">
    <property type="nucleotide sequence ID" value="NZ_LN681225.1"/>
</dbReference>
<proteinExistence type="predicted"/>
<organism evidence="1 2">
    <name type="scientific">Legionella hackeliae</name>
    <dbReference type="NCBI Taxonomy" id="449"/>
    <lineage>
        <taxon>Bacteria</taxon>
        <taxon>Pseudomonadati</taxon>
        <taxon>Pseudomonadota</taxon>
        <taxon>Gammaproteobacteria</taxon>
        <taxon>Legionellales</taxon>
        <taxon>Legionellaceae</taxon>
        <taxon>Legionella</taxon>
    </lineage>
</organism>
<dbReference type="STRING" id="449.LHA_0430"/>
<gene>
    <name evidence="1" type="ORF">LHA_0430</name>
</gene>
<dbReference type="PATRIC" id="fig|449.7.peg.383"/>